<keyword evidence="1" id="KW-0812">Transmembrane</keyword>
<evidence type="ECO:0000256" key="1">
    <source>
        <dbReference type="SAM" id="Phobius"/>
    </source>
</evidence>
<name>A0A8I0TRS8_9ACTN</name>
<feature type="transmembrane region" description="Helical" evidence="1">
    <location>
        <begin position="7"/>
        <end position="29"/>
    </location>
</feature>
<dbReference type="GeneID" id="86827929"/>
<evidence type="ECO:0000313" key="2">
    <source>
        <dbReference type="EMBL" id="MBE1597231.1"/>
    </source>
</evidence>
<sequence length="62" mass="6475">MKDNEIAAQIAASMAASASAAAFTIVTMASGNREWAAVAILSALASLAFLGPVLRDLWRQRP</sequence>
<protein>
    <submittedName>
        <fullName evidence="2">VIT1/CCC1 family predicted Fe2+/Mn2+ transporter</fullName>
    </submittedName>
</protein>
<evidence type="ECO:0000313" key="3">
    <source>
        <dbReference type="Proteomes" id="UP000629287"/>
    </source>
</evidence>
<keyword evidence="1" id="KW-0472">Membrane</keyword>
<comment type="caution">
    <text evidence="2">The sequence shown here is derived from an EMBL/GenBank/DDBJ whole genome shotgun (WGS) entry which is preliminary data.</text>
</comment>
<keyword evidence="1" id="KW-1133">Transmembrane helix</keyword>
<dbReference type="EMBL" id="JADBGF010000001">
    <property type="protein sequence ID" value="MBE1597231.1"/>
    <property type="molecule type" value="Genomic_DNA"/>
</dbReference>
<gene>
    <name evidence="2" type="ORF">H4687_003360</name>
</gene>
<reference evidence="2 3" key="1">
    <citation type="submission" date="2020-10" db="EMBL/GenBank/DDBJ databases">
        <title>Sequencing the genomes of 1000 actinobacteria strains.</title>
        <authorList>
            <person name="Klenk H.-P."/>
        </authorList>
    </citation>
    <scope>NUCLEOTIDE SEQUENCE [LARGE SCALE GENOMIC DNA]</scope>
    <source>
        <strain evidence="2 3">DSM 41803</strain>
    </source>
</reference>
<feature type="transmembrane region" description="Helical" evidence="1">
    <location>
        <begin position="35"/>
        <end position="54"/>
    </location>
</feature>
<dbReference type="Proteomes" id="UP000629287">
    <property type="component" value="Unassembled WGS sequence"/>
</dbReference>
<dbReference type="AlphaFoldDB" id="A0A8I0TRS8"/>
<proteinExistence type="predicted"/>
<dbReference type="RefSeq" id="WP_046915821.1">
    <property type="nucleotide sequence ID" value="NZ_JADBGF010000001.1"/>
</dbReference>
<accession>A0A8I0TRS8</accession>
<keyword evidence="3" id="KW-1185">Reference proteome</keyword>
<organism evidence="2 3">
    <name type="scientific">Streptomyces stelliscabiei</name>
    <dbReference type="NCBI Taxonomy" id="146820"/>
    <lineage>
        <taxon>Bacteria</taxon>
        <taxon>Bacillati</taxon>
        <taxon>Actinomycetota</taxon>
        <taxon>Actinomycetes</taxon>
        <taxon>Kitasatosporales</taxon>
        <taxon>Streptomycetaceae</taxon>
        <taxon>Streptomyces</taxon>
    </lineage>
</organism>